<feature type="region of interest" description="Disordered" evidence="1">
    <location>
        <begin position="337"/>
        <end position="718"/>
    </location>
</feature>
<gene>
    <name evidence="2" type="ORF">LX32DRAFT_692852</name>
</gene>
<feature type="compositionally biased region" description="Polar residues" evidence="1">
    <location>
        <begin position="415"/>
        <end position="426"/>
    </location>
</feature>
<evidence type="ECO:0000313" key="2">
    <source>
        <dbReference type="EMBL" id="KAK2029951.1"/>
    </source>
</evidence>
<feature type="compositionally biased region" description="Polar residues" evidence="1">
    <location>
        <begin position="903"/>
        <end position="913"/>
    </location>
</feature>
<dbReference type="Proteomes" id="UP001232148">
    <property type="component" value="Unassembled WGS sequence"/>
</dbReference>
<organism evidence="2 3">
    <name type="scientific">Colletotrichum zoysiae</name>
    <dbReference type="NCBI Taxonomy" id="1216348"/>
    <lineage>
        <taxon>Eukaryota</taxon>
        <taxon>Fungi</taxon>
        <taxon>Dikarya</taxon>
        <taxon>Ascomycota</taxon>
        <taxon>Pezizomycotina</taxon>
        <taxon>Sordariomycetes</taxon>
        <taxon>Hypocreomycetidae</taxon>
        <taxon>Glomerellales</taxon>
        <taxon>Glomerellaceae</taxon>
        <taxon>Colletotrichum</taxon>
        <taxon>Colletotrichum graminicola species complex</taxon>
    </lineage>
</organism>
<feature type="compositionally biased region" description="Basic and acidic residues" evidence="1">
    <location>
        <begin position="450"/>
        <end position="460"/>
    </location>
</feature>
<name>A0AAD9M0Y1_9PEZI</name>
<feature type="compositionally biased region" description="Basic and acidic residues" evidence="1">
    <location>
        <begin position="197"/>
        <end position="221"/>
    </location>
</feature>
<feature type="compositionally biased region" description="Polar residues" evidence="1">
    <location>
        <begin position="550"/>
        <end position="567"/>
    </location>
</feature>
<feature type="compositionally biased region" description="Low complexity" evidence="1">
    <location>
        <begin position="692"/>
        <end position="705"/>
    </location>
</feature>
<feature type="compositionally biased region" description="Basic and acidic residues" evidence="1">
    <location>
        <begin position="143"/>
        <end position="155"/>
    </location>
</feature>
<feature type="compositionally biased region" description="Basic and acidic residues" evidence="1">
    <location>
        <begin position="372"/>
        <end position="382"/>
    </location>
</feature>
<feature type="region of interest" description="Disordered" evidence="1">
    <location>
        <begin position="786"/>
        <end position="864"/>
    </location>
</feature>
<feature type="region of interest" description="Disordered" evidence="1">
    <location>
        <begin position="877"/>
        <end position="916"/>
    </location>
</feature>
<feature type="compositionally biased region" description="Low complexity" evidence="1">
    <location>
        <begin position="611"/>
        <end position="624"/>
    </location>
</feature>
<reference evidence="2" key="1">
    <citation type="submission" date="2021-06" db="EMBL/GenBank/DDBJ databases">
        <title>Comparative genomics, transcriptomics and evolutionary studies reveal genomic signatures of adaptation to plant cell wall in hemibiotrophic fungi.</title>
        <authorList>
            <consortium name="DOE Joint Genome Institute"/>
            <person name="Baroncelli R."/>
            <person name="Diaz J.F."/>
            <person name="Benocci T."/>
            <person name="Peng M."/>
            <person name="Battaglia E."/>
            <person name="Haridas S."/>
            <person name="Andreopoulos W."/>
            <person name="Labutti K."/>
            <person name="Pangilinan J."/>
            <person name="Floch G.L."/>
            <person name="Makela M.R."/>
            <person name="Henrissat B."/>
            <person name="Grigoriev I.V."/>
            <person name="Crouch J.A."/>
            <person name="De Vries R.P."/>
            <person name="Sukno S.A."/>
            <person name="Thon M.R."/>
        </authorList>
    </citation>
    <scope>NUCLEOTIDE SEQUENCE</scope>
    <source>
        <strain evidence="2">MAFF235873</strain>
    </source>
</reference>
<keyword evidence="3" id="KW-1185">Reference proteome</keyword>
<feature type="compositionally biased region" description="Polar residues" evidence="1">
    <location>
        <begin position="843"/>
        <end position="861"/>
    </location>
</feature>
<accession>A0AAD9M0Y1</accession>
<feature type="compositionally biased region" description="Polar residues" evidence="1">
    <location>
        <begin position="639"/>
        <end position="654"/>
    </location>
</feature>
<feature type="compositionally biased region" description="Low complexity" evidence="1">
    <location>
        <begin position="234"/>
        <end position="248"/>
    </location>
</feature>
<feature type="compositionally biased region" description="Polar residues" evidence="1">
    <location>
        <begin position="249"/>
        <end position="261"/>
    </location>
</feature>
<dbReference type="EMBL" id="MU842857">
    <property type="protein sequence ID" value="KAK2029951.1"/>
    <property type="molecule type" value="Genomic_DNA"/>
</dbReference>
<evidence type="ECO:0000313" key="3">
    <source>
        <dbReference type="Proteomes" id="UP001232148"/>
    </source>
</evidence>
<sequence length="1045" mass="113326">MTATTTAHGSTAPRRSRPKPDSLQKMLDLEHARKLERLKGHQSMPVYTHPSHLAFQQLLRQHVNEGRPPESPPRLSPFPTTTNASPPVKPLVPLQSRRRESSVQLPVPKTEILPSAMKASRRVTALPSLSISVPPPPSNTKTQIDRGTDRKESVEHKHKTVTFLDVVATEEPTADDASSICHSPSWESFGQNKKKEKKSEAKMRKKEKEQVERQIEKESKSVKKMLAAKLSKAPPSRSPNTSRSISSPVTSADDNLRSASAQAFHDPPPPIRLQHTRQRSDSVAMQIKAALTGHKSTFQSQPDENHGFIGGLKLEQKLQAADASMPLRKPVPLSSLTHQRANSFGPDARVTPPAFKAPVLPRSSSYGPQAEVNKHHENDEFASRSSRVASMHIPSWGKPLVSPSAPPVPDVSDPQQWKPQAAQSKLQDFAVDGDDAELEPPSALGEFVLEQERGRRRESYVHQSRQQSRERSVTGFKDEVRVSSAKSHYPPQANRQHQPRAPSSSSGSSPLAGNFTPVNGSGTNLNVHSDQSLQNEDFTVTFRLPYTPPVQDSPSQGSFDRSTSQGPPLSRMMPREIAIPPERSMSRERLQPTKGATVRSFRDAAKAAFQKVSSPASSKPPVSSYFARAAKDATVIPESPSSSRYSTDESSPSQAAPARPFAGPSGSTLTSRDSSARPTDRSSMSSCDEGMPSSSPATTPDSSRPQSEKGLPQTDGEMGTVYNEAVLVSNDTRSCRISQAAILTSSPTVYNPRISLPPQIPVQTHEAHLNELEALVTKFGRNATVADADDSDSSQGYPTPTHTGSSKSSTLATPVNSAPLTSPQEYEQEEQRQAENAAPPVQSEPTCSVQRHPSLTKSRSSPDLVLDTSFLPKLKHQPLVPRAFAPPPPPRSPKRSSISVSVGNTTAQASPSSDAAWRKSIVSLKTPANPSSYLEEARKSMQGPPPPAGPPRSNRASRASILPPNGNPEPVAKMLVECCSCKFLHDLPSKVYECMASPDGKVEDRKLGVSGVITTTVKCPWCSHGMTTRCCAGYAAVIYLKEKLH</sequence>
<protein>
    <submittedName>
        <fullName evidence="2">Uncharacterized protein</fullName>
    </submittedName>
</protein>
<feature type="region of interest" description="Disordered" evidence="1">
    <location>
        <begin position="127"/>
        <end position="282"/>
    </location>
</feature>
<proteinExistence type="predicted"/>
<feature type="compositionally biased region" description="Polar residues" evidence="1">
    <location>
        <begin position="180"/>
        <end position="191"/>
    </location>
</feature>
<comment type="caution">
    <text evidence="2">The sequence shown here is derived from an EMBL/GenBank/DDBJ whole genome shotgun (WGS) entry which is preliminary data.</text>
</comment>
<feature type="region of interest" description="Disordered" evidence="1">
    <location>
        <begin position="1"/>
        <end position="23"/>
    </location>
</feature>
<dbReference type="AlphaFoldDB" id="A0AAD9M0Y1"/>
<feature type="compositionally biased region" description="Basic and acidic residues" evidence="1">
    <location>
        <begin position="467"/>
        <end position="481"/>
    </location>
</feature>
<feature type="region of interest" description="Disordered" evidence="1">
    <location>
        <begin position="931"/>
        <end position="966"/>
    </location>
</feature>
<feature type="compositionally biased region" description="Low complexity" evidence="1">
    <location>
        <begin position="951"/>
        <end position="960"/>
    </location>
</feature>
<feature type="compositionally biased region" description="Polar residues" evidence="1">
    <location>
        <begin position="795"/>
        <end position="822"/>
    </location>
</feature>
<evidence type="ECO:0000256" key="1">
    <source>
        <dbReference type="SAM" id="MobiDB-lite"/>
    </source>
</evidence>
<feature type="compositionally biased region" description="Polar residues" evidence="1">
    <location>
        <begin position="516"/>
        <end position="538"/>
    </location>
</feature>
<feature type="region of interest" description="Disordered" evidence="1">
    <location>
        <begin position="61"/>
        <end position="109"/>
    </location>
</feature>